<name>U9SKP6_RHIID</name>
<evidence type="ECO:0000313" key="2">
    <source>
        <dbReference type="EMBL" id="ERZ95671.1"/>
    </source>
</evidence>
<dbReference type="AlphaFoldDB" id="U9SKP6"/>
<accession>U9SKP6</accession>
<organism evidence="2">
    <name type="scientific">Rhizophagus irregularis (strain DAOM 181602 / DAOM 197198 / MUCL 43194)</name>
    <name type="common">Arbuscular mycorrhizal fungus</name>
    <name type="synonym">Glomus intraradices</name>
    <dbReference type="NCBI Taxonomy" id="747089"/>
    <lineage>
        <taxon>Eukaryota</taxon>
        <taxon>Fungi</taxon>
        <taxon>Fungi incertae sedis</taxon>
        <taxon>Mucoromycota</taxon>
        <taxon>Glomeromycotina</taxon>
        <taxon>Glomeromycetes</taxon>
        <taxon>Glomerales</taxon>
        <taxon>Glomeraceae</taxon>
        <taxon>Rhizophagus</taxon>
    </lineage>
</organism>
<dbReference type="VEuPathDB" id="FungiDB:RhiirFUN_005853"/>
<proteinExistence type="predicted"/>
<feature type="region of interest" description="Disordered" evidence="1">
    <location>
        <begin position="46"/>
        <end position="77"/>
    </location>
</feature>
<dbReference type="EMBL" id="KI301055">
    <property type="protein sequence ID" value="ERZ95671.1"/>
    <property type="molecule type" value="Genomic_DNA"/>
</dbReference>
<evidence type="ECO:0000256" key="1">
    <source>
        <dbReference type="SAM" id="MobiDB-lite"/>
    </source>
</evidence>
<sequence length="77" mass="8677">MHHNTVPPPPAIVEDLTPYIPRNYTLSWSNQADTVLTHPNVVFMKRRTPPSFDDESPSSSLNPQTPNKSRQIGPFHA</sequence>
<reference evidence="2" key="1">
    <citation type="submission" date="2013-07" db="EMBL/GenBank/DDBJ databases">
        <title>The genome of an arbuscular mycorrhizal fungus provides insights into the evolution of the oldest plant symbiosis.</title>
        <authorList>
            <consortium name="DOE Joint Genome Institute"/>
            <person name="Tisserant E."/>
            <person name="Malbreil M."/>
            <person name="Kuo A."/>
            <person name="Kohler A."/>
            <person name="Symeonidi A."/>
            <person name="Balestrini R."/>
            <person name="Charron P."/>
            <person name="Duensing N."/>
            <person name="Frei-dit-Frey N."/>
            <person name="Gianinazzi-Pearson V."/>
            <person name="Gilbert B."/>
            <person name="Handa Y."/>
            <person name="Hijri M."/>
            <person name="Kaul R."/>
            <person name="Kawaguchi M."/>
            <person name="Krajinski F."/>
            <person name="Lammers P."/>
            <person name="Lapierre D."/>
            <person name="Masclaux F.G."/>
            <person name="Murat C."/>
            <person name="Morin E."/>
            <person name="Ndikumana S."/>
            <person name="Pagni M."/>
            <person name="Petitpierre D."/>
            <person name="Requena N."/>
            <person name="Rosikiewicz P."/>
            <person name="Riley R."/>
            <person name="Saito K."/>
            <person name="San Clemente H."/>
            <person name="Shapiro H."/>
            <person name="van Tuinen D."/>
            <person name="Becard G."/>
            <person name="Bonfante P."/>
            <person name="Paszkowski U."/>
            <person name="Shachar-Hill Y."/>
            <person name="Young J.P."/>
            <person name="Sanders I.R."/>
            <person name="Henrissat B."/>
            <person name="Rensing S.A."/>
            <person name="Grigoriev I.V."/>
            <person name="Corradi N."/>
            <person name="Roux C."/>
            <person name="Martin F."/>
        </authorList>
    </citation>
    <scope>NUCLEOTIDE SEQUENCE</scope>
    <source>
        <strain evidence="2">DAOM 197198</strain>
    </source>
</reference>
<feature type="compositionally biased region" description="Polar residues" evidence="1">
    <location>
        <begin position="61"/>
        <end position="70"/>
    </location>
</feature>
<dbReference type="HOGENOM" id="CLU_2639379_0_0_1"/>
<gene>
    <name evidence="2" type="ORF">GLOINDRAFT_13394</name>
</gene>
<protein>
    <submittedName>
        <fullName evidence="2">Uncharacterized protein</fullName>
    </submittedName>
</protein>